<dbReference type="SUPFAM" id="SSF56112">
    <property type="entry name" value="Protein kinase-like (PK-like)"/>
    <property type="match status" value="1"/>
</dbReference>
<dbReference type="FunFam" id="1.10.510.10:FF:000035">
    <property type="entry name" value="Putative receptor-like serine/threonine-protein kinase"/>
    <property type="match status" value="1"/>
</dbReference>
<dbReference type="InterPro" id="IPR000719">
    <property type="entry name" value="Prot_kinase_dom"/>
</dbReference>
<feature type="domain" description="Protein kinase" evidence="15">
    <location>
        <begin position="1"/>
        <end position="210"/>
    </location>
</feature>
<evidence type="ECO:0000256" key="13">
    <source>
        <dbReference type="ARBA" id="ARBA00048679"/>
    </source>
</evidence>
<dbReference type="InterPro" id="IPR052232">
    <property type="entry name" value="RLK_Ser/Thr-Kinase"/>
</dbReference>
<dbReference type="PIRSF" id="PIRSF000654">
    <property type="entry name" value="Integrin-linked_kinase"/>
    <property type="match status" value="1"/>
</dbReference>
<evidence type="ECO:0000259" key="15">
    <source>
        <dbReference type="PROSITE" id="PS50011"/>
    </source>
</evidence>
<gene>
    <name evidence="16" type="ORF">DARMORV10_A09P69130.1</name>
</gene>
<evidence type="ECO:0000256" key="3">
    <source>
        <dbReference type="ARBA" id="ARBA00022527"/>
    </source>
</evidence>
<evidence type="ECO:0000256" key="4">
    <source>
        <dbReference type="ARBA" id="ARBA00022553"/>
    </source>
</evidence>
<keyword evidence="4" id="KW-0597">Phosphoprotein</keyword>
<keyword evidence="11" id="KW-0472">Membrane</keyword>
<accession>A0A816PTQ1</accession>
<dbReference type="Proteomes" id="UP001295469">
    <property type="component" value="Chromosome A09"/>
</dbReference>
<feature type="region of interest" description="Disordered" evidence="14">
    <location>
        <begin position="211"/>
        <end position="242"/>
    </location>
</feature>
<sequence length="242" mass="27312">MLVYDFVDNGNLEQWIHGDVGDVSPLTWDIRINIILGMAKGLAYLHEGLEPKVVHRDIKSSNILLDRQWNAKVSDFGLAKLLGSDSSYVTTRVMGTFGYVAPEYACTGMLNEKSDIYSFGILIMEIITGRNPVDYSLLKERFTNLVEWLKTMVGNRRSEEVVDPKIAEPPSSKALKRVLLVALRCVDPDANKRPKMGHIIHMLEAEDSLFRDERRTTRDRGSRDKQETTASESGEGIISIIR</sequence>
<keyword evidence="6" id="KW-0812">Transmembrane</keyword>
<evidence type="ECO:0000256" key="11">
    <source>
        <dbReference type="ARBA" id="ARBA00023136"/>
    </source>
</evidence>
<reference evidence="16" key="1">
    <citation type="submission" date="2021-01" db="EMBL/GenBank/DDBJ databases">
        <authorList>
            <consortium name="Genoscope - CEA"/>
            <person name="William W."/>
        </authorList>
    </citation>
    <scope>NUCLEOTIDE SEQUENCE</scope>
</reference>
<dbReference type="GO" id="GO:0004674">
    <property type="term" value="F:protein serine/threonine kinase activity"/>
    <property type="evidence" value="ECO:0007669"/>
    <property type="project" value="UniProtKB-KW"/>
</dbReference>
<dbReference type="PROSITE" id="PS50011">
    <property type="entry name" value="PROTEIN_KINASE_DOM"/>
    <property type="match status" value="1"/>
</dbReference>
<proteinExistence type="predicted"/>
<evidence type="ECO:0000313" key="16">
    <source>
        <dbReference type="EMBL" id="CAF2052427.1"/>
    </source>
</evidence>
<dbReference type="GO" id="GO:0016020">
    <property type="term" value="C:membrane"/>
    <property type="evidence" value="ECO:0007669"/>
    <property type="project" value="UniProtKB-SubCell"/>
</dbReference>
<dbReference type="PANTHER" id="PTHR47984:SF29">
    <property type="entry name" value="PROTEIN KINASE DOMAIN-CONTAINING PROTEIN"/>
    <property type="match status" value="1"/>
</dbReference>
<name>A0A816PTQ1_BRANA</name>
<evidence type="ECO:0000256" key="2">
    <source>
        <dbReference type="ARBA" id="ARBA00012513"/>
    </source>
</evidence>
<keyword evidence="8" id="KW-0418">Kinase</keyword>
<dbReference type="EC" id="2.7.11.1" evidence="2"/>
<dbReference type="PANTHER" id="PTHR47984">
    <property type="entry name" value="OS01G0323000 PROTEIN"/>
    <property type="match status" value="1"/>
</dbReference>
<dbReference type="EMBL" id="HG994363">
    <property type="protein sequence ID" value="CAF2052427.1"/>
    <property type="molecule type" value="Genomic_DNA"/>
</dbReference>
<evidence type="ECO:0000256" key="14">
    <source>
        <dbReference type="SAM" id="MobiDB-lite"/>
    </source>
</evidence>
<evidence type="ECO:0000256" key="8">
    <source>
        <dbReference type="ARBA" id="ARBA00022777"/>
    </source>
</evidence>
<dbReference type="GO" id="GO:0005524">
    <property type="term" value="F:ATP binding"/>
    <property type="evidence" value="ECO:0007669"/>
    <property type="project" value="UniProtKB-KW"/>
</dbReference>
<keyword evidence="3" id="KW-0723">Serine/threonine-protein kinase</keyword>
<dbReference type="PROSITE" id="PS00108">
    <property type="entry name" value="PROTEIN_KINASE_ST"/>
    <property type="match status" value="1"/>
</dbReference>
<evidence type="ECO:0000256" key="10">
    <source>
        <dbReference type="ARBA" id="ARBA00022989"/>
    </source>
</evidence>
<feature type="compositionally biased region" description="Basic and acidic residues" evidence="14">
    <location>
        <begin position="211"/>
        <end position="227"/>
    </location>
</feature>
<keyword evidence="10" id="KW-1133">Transmembrane helix</keyword>
<keyword evidence="9" id="KW-0067">ATP-binding</keyword>
<evidence type="ECO:0000256" key="6">
    <source>
        <dbReference type="ARBA" id="ARBA00022692"/>
    </source>
</evidence>
<comment type="subcellular location">
    <subcellularLocation>
        <location evidence="1">Membrane</location>
        <topology evidence="1">Single-pass membrane protein</topology>
    </subcellularLocation>
</comment>
<evidence type="ECO:0000256" key="5">
    <source>
        <dbReference type="ARBA" id="ARBA00022679"/>
    </source>
</evidence>
<organism evidence="16">
    <name type="scientific">Brassica napus</name>
    <name type="common">Rape</name>
    <dbReference type="NCBI Taxonomy" id="3708"/>
    <lineage>
        <taxon>Eukaryota</taxon>
        <taxon>Viridiplantae</taxon>
        <taxon>Streptophyta</taxon>
        <taxon>Embryophyta</taxon>
        <taxon>Tracheophyta</taxon>
        <taxon>Spermatophyta</taxon>
        <taxon>Magnoliopsida</taxon>
        <taxon>eudicotyledons</taxon>
        <taxon>Gunneridae</taxon>
        <taxon>Pentapetalae</taxon>
        <taxon>rosids</taxon>
        <taxon>malvids</taxon>
        <taxon>Brassicales</taxon>
        <taxon>Brassicaceae</taxon>
        <taxon>Brassiceae</taxon>
        <taxon>Brassica</taxon>
    </lineage>
</organism>
<evidence type="ECO:0000256" key="7">
    <source>
        <dbReference type="ARBA" id="ARBA00022741"/>
    </source>
</evidence>
<protein>
    <recommendedName>
        <fullName evidence="2">non-specific serine/threonine protein kinase</fullName>
        <ecNumber evidence="2">2.7.11.1</ecNumber>
    </recommendedName>
</protein>
<evidence type="ECO:0000256" key="12">
    <source>
        <dbReference type="ARBA" id="ARBA00047899"/>
    </source>
</evidence>
<evidence type="ECO:0000256" key="9">
    <source>
        <dbReference type="ARBA" id="ARBA00022840"/>
    </source>
</evidence>
<comment type="catalytic activity">
    <reaction evidence="12">
        <text>L-threonyl-[protein] + ATP = O-phospho-L-threonyl-[protein] + ADP + H(+)</text>
        <dbReference type="Rhea" id="RHEA:46608"/>
        <dbReference type="Rhea" id="RHEA-COMP:11060"/>
        <dbReference type="Rhea" id="RHEA-COMP:11605"/>
        <dbReference type="ChEBI" id="CHEBI:15378"/>
        <dbReference type="ChEBI" id="CHEBI:30013"/>
        <dbReference type="ChEBI" id="CHEBI:30616"/>
        <dbReference type="ChEBI" id="CHEBI:61977"/>
        <dbReference type="ChEBI" id="CHEBI:456216"/>
        <dbReference type="EC" id="2.7.11.1"/>
    </reaction>
</comment>
<comment type="catalytic activity">
    <reaction evidence="13">
        <text>L-seryl-[protein] + ATP = O-phospho-L-seryl-[protein] + ADP + H(+)</text>
        <dbReference type="Rhea" id="RHEA:17989"/>
        <dbReference type="Rhea" id="RHEA-COMP:9863"/>
        <dbReference type="Rhea" id="RHEA-COMP:11604"/>
        <dbReference type="ChEBI" id="CHEBI:15378"/>
        <dbReference type="ChEBI" id="CHEBI:29999"/>
        <dbReference type="ChEBI" id="CHEBI:30616"/>
        <dbReference type="ChEBI" id="CHEBI:83421"/>
        <dbReference type="ChEBI" id="CHEBI:456216"/>
        <dbReference type="EC" id="2.7.11.1"/>
    </reaction>
</comment>
<evidence type="ECO:0000256" key="1">
    <source>
        <dbReference type="ARBA" id="ARBA00004167"/>
    </source>
</evidence>
<feature type="compositionally biased region" description="Low complexity" evidence="14">
    <location>
        <begin position="231"/>
        <end position="242"/>
    </location>
</feature>
<dbReference type="AlphaFoldDB" id="A0A816PTQ1"/>
<keyword evidence="5" id="KW-0808">Transferase</keyword>
<dbReference type="Pfam" id="PF00069">
    <property type="entry name" value="Pkinase"/>
    <property type="match status" value="1"/>
</dbReference>
<dbReference type="InterPro" id="IPR008271">
    <property type="entry name" value="Ser/Thr_kinase_AS"/>
</dbReference>
<dbReference type="InterPro" id="IPR011009">
    <property type="entry name" value="Kinase-like_dom_sf"/>
</dbReference>
<dbReference type="Gene3D" id="1.10.510.10">
    <property type="entry name" value="Transferase(Phosphotransferase) domain 1"/>
    <property type="match status" value="1"/>
</dbReference>
<keyword evidence="7" id="KW-0547">Nucleotide-binding</keyword>
<dbReference type="SMART" id="SM00220">
    <property type="entry name" value="S_TKc"/>
    <property type="match status" value="1"/>
</dbReference>